<accession>A0A1I7Y3F6</accession>
<dbReference type="Proteomes" id="UP000095287">
    <property type="component" value="Unplaced"/>
</dbReference>
<keyword evidence="1" id="KW-1185">Reference proteome</keyword>
<evidence type="ECO:0000313" key="1">
    <source>
        <dbReference type="Proteomes" id="UP000095287"/>
    </source>
</evidence>
<sequence>MAFSTSLDALAAFCLEEDEDPDGHSFFSSLSIPETSVSTKKENSNLNEKLVVGPTRESSKFVKGEHPFTQYERKSKGKSVEESPLQLGLVSSSADIIGHYHERIVFVIDENERIVSLREPDALFDFYHSRSVWDIIRVNDRGKMGKALRVPNGIPFVCHLRLPSEQFVEYKVRHIFEPSKRILEE</sequence>
<evidence type="ECO:0000313" key="2">
    <source>
        <dbReference type="WBParaSite" id="L893_g12211.t1"/>
    </source>
</evidence>
<dbReference type="WBParaSite" id="L893_g12211.t1">
    <property type="protein sequence ID" value="L893_g12211.t1"/>
    <property type="gene ID" value="L893_g12211"/>
</dbReference>
<protein>
    <submittedName>
        <fullName evidence="2">Uncharacterized protein</fullName>
    </submittedName>
</protein>
<dbReference type="AlphaFoldDB" id="A0A1I7Y3F6"/>
<organism evidence="1 2">
    <name type="scientific">Steinernema glaseri</name>
    <dbReference type="NCBI Taxonomy" id="37863"/>
    <lineage>
        <taxon>Eukaryota</taxon>
        <taxon>Metazoa</taxon>
        <taxon>Ecdysozoa</taxon>
        <taxon>Nematoda</taxon>
        <taxon>Chromadorea</taxon>
        <taxon>Rhabditida</taxon>
        <taxon>Tylenchina</taxon>
        <taxon>Panagrolaimomorpha</taxon>
        <taxon>Strongyloidoidea</taxon>
        <taxon>Steinernematidae</taxon>
        <taxon>Steinernema</taxon>
    </lineage>
</organism>
<proteinExistence type="predicted"/>
<reference evidence="2" key="1">
    <citation type="submission" date="2016-11" db="UniProtKB">
        <authorList>
            <consortium name="WormBaseParasite"/>
        </authorList>
    </citation>
    <scope>IDENTIFICATION</scope>
</reference>
<name>A0A1I7Y3F6_9BILA</name>